<keyword evidence="2 4" id="KW-0378">Hydrolase</keyword>
<dbReference type="GO" id="GO:0004558">
    <property type="term" value="F:alpha-1,4-glucosidase activity"/>
    <property type="evidence" value="ECO:0007669"/>
    <property type="project" value="TreeGrafter"/>
</dbReference>
<dbReference type="Pfam" id="PF21365">
    <property type="entry name" value="Glyco_hydro_31_3rd"/>
    <property type="match status" value="1"/>
</dbReference>
<dbReference type="InterPro" id="IPR048395">
    <property type="entry name" value="Glyco_hydro_31_C"/>
</dbReference>
<dbReference type="SUPFAM" id="SSF51445">
    <property type="entry name" value="(Trans)glycosidases"/>
    <property type="match status" value="1"/>
</dbReference>
<feature type="domain" description="Glycoside hydrolase family 31 TIM barrel" evidence="5">
    <location>
        <begin position="9"/>
        <end position="149"/>
    </location>
</feature>
<protein>
    <submittedName>
        <fullName evidence="7">Glucosidase, alpha; neutral C</fullName>
    </submittedName>
</protein>
<reference evidence="7" key="1">
    <citation type="submission" date="2025-08" db="UniProtKB">
        <authorList>
            <consortium name="Ensembl"/>
        </authorList>
    </citation>
    <scope>IDENTIFICATION</scope>
</reference>
<dbReference type="Ensembl" id="ENSSANT00000080893.1">
    <property type="protein sequence ID" value="ENSSANP00000076106.1"/>
    <property type="gene ID" value="ENSSANG00000037911.1"/>
</dbReference>
<dbReference type="Proteomes" id="UP000472260">
    <property type="component" value="Unassembled WGS sequence"/>
</dbReference>
<dbReference type="PANTHER" id="PTHR22762:SF60">
    <property type="entry name" value="NEUTRAL ALPHA-GLUCOSIDASE C"/>
    <property type="match status" value="1"/>
</dbReference>
<dbReference type="InterPro" id="IPR000322">
    <property type="entry name" value="Glyco_hydro_31_TIM"/>
</dbReference>
<evidence type="ECO:0000259" key="6">
    <source>
        <dbReference type="Pfam" id="PF21365"/>
    </source>
</evidence>
<evidence type="ECO:0000313" key="8">
    <source>
        <dbReference type="Proteomes" id="UP000472260"/>
    </source>
</evidence>
<keyword evidence="3 4" id="KW-0326">Glycosidase</keyword>
<organism evidence="7 8">
    <name type="scientific">Sinocyclocheilus anshuiensis</name>
    <dbReference type="NCBI Taxonomy" id="1608454"/>
    <lineage>
        <taxon>Eukaryota</taxon>
        <taxon>Metazoa</taxon>
        <taxon>Chordata</taxon>
        <taxon>Craniata</taxon>
        <taxon>Vertebrata</taxon>
        <taxon>Euteleostomi</taxon>
        <taxon>Actinopterygii</taxon>
        <taxon>Neopterygii</taxon>
        <taxon>Teleostei</taxon>
        <taxon>Ostariophysi</taxon>
        <taxon>Cypriniformes</taxon>
        <taxon>Cyprinidae</taxon>
        <taxon>Cyprininae</taxon>
        <taxon>Sinocyclocheilus</taxon>
    </lineage>
</organism>
<dbReference type="SUPFAM" id="SSF51011">
    <property type="entry name" value="Glycosyl hydrolase domain"/>
    <property type="match status" value="1"/>
</dbReference>
<proteinExistence type="inferred from homology"/>
<dbReference type="Pfam" id="PF01055">
    <property type="entry name" value="Glyco_hydro_31_2nd"/>
    <property type="match status" value="1"/>
</dbReference>
<evidence type="ECO:0000256" key="3">
    <source>
        <dbReference type="ARBA" id="ARBA00023295"/>
    </source>
</evidence>
<dbReference type="Gene3D" id="3.20.20.80">
    <property type="entry name" value="Glycosidases"/>
    <property type="match status" value="1"/>
</dbReference>
<dbReference type="Gene3D" id="2.60.40.4040">
    <property type="match status" value="1"/>
</dbReference>
<sequence>MKVSLHNTIAKYINMYKTLFVWKDMNEPSVFNGPEQTMPKDAVHHGGWEHRELHNLYGFYQHMATFEGLLTRSGGMERPFILSRAIWTDDNVATWEYLKISISMLLSLSLTGMHFCGADVGGFVQVPDPELLVHWYQAGALQPFFRGHSLGTIYGLLPYWYTLFHQAHTSALPPIRKSLWTPHTQYFSGGALLVCPVTDPGVTEVKVLLPGSDEVSLISICILHKGARTLDLPVTLNTVPVFQRGGTVVPRRAGCGSSTADLQQHPITLTVALDTKVTHDNTAESTGWYHSTGQGWNHILIPIYTLPFKSLGSVRELIILFSKDALNRSKVTVKKCMMLRKYFCFK</sequence>
<reference evidence="7" key="2">
    <citation type="submission" date="2025-09" db="UniProtKB">
        <authorList>
            <consortium name="Ensembl"/>
        </authorList>
    </citation>
    <scope>IDENTIFICATION</scope>
</reference>
<evidence type="ECO:0000256" key="2">
    <source>
        <dbReference type="ARBA" id="ARBA00022801"/>
    </source>
</evidence>
<feature type="domain" description="Glycosyl hydrolase family 31 C-terminal" evidence="6">
    <location>
        <begin position="176"/>
        <end position="249"/>
    </location>
</feature>
<dbReference type="AlphaFoldDB" id="A0A671QYZ9"/>
<evidence type="ECO:0000313" key="7">
    <source>
        <dbReference type="Ensembl" id="ENSSANP00000076106.1"/>
    </source>
</evidence>
<dbReference type="PROSITE" id="PS00129">
    <property type="entry name" value="GLYCOSYL_HYDROL_F31_1"/>
    <property type="match status" value="1"/>
</dbReference>
<evidence type="ECO:0000256" key="1">
    <source>
        <dbReference type="ARBA" id="ARBA00007806"/>
    </source>
</evidence>
<accession>A0A671QYZ9</accession>
<comment type="similarity">
    <text evidence="1 4">Belongs to the glycosyl hydrolase 31 family.</text>
</comment>
<keyword evidence="8" id="KW-1185">Reference proteome</keyword>
<evidence type="ECO:0000256" key="4">
    <source>
        <dbReference type="RuleBase" id="RU361185"/>
    </source>
</evidence>
<dbReference type="InterPro" id="IPR030458">
    <property type="entry name" value="Glyco_hydro_31_AS"/>
</dbReference>
<dbReference type="PANTHER" id="PTHR22762">
    <property type="entry name" value="ALPHA-GLUCOSIDASE"/>
    <property type="match status" value="1"/>
</dbReference>
<dbReference type="GO" id="GO:0005975">
    <property type="term" value="P:carbohydrate metabolic process"/>
    <property type="evidence" value="ECO:0007669"/>
    <property type="project" value="InterPro"/>
</dbReference>
<name>A0A671QYZ9_9TELE</name>
<dbReference type="GO" id="GO:0006491">
    <property type="term" value="P:N-glycan processing"/>
    <property type="evidence" value="ECO:0007669"/>
    <property type="project" value="TreeGrafter"/>
</dbReference>
<dbReference type="InterPro" id="IPR017853">
    <property type="entry name" value="GH"/>
</dbReference>
<evidence type="ECO:0000259" key="5">
    <source>
        <dbReference type="Pfam" id="PF01055"/>
    </source>
</evidence>